<accession>A0AAX2DEV9</accession>
<dbReference type="RefSeq" id="WP_047698651.1">
    <property type="nucleotide sequence ID" value="NZ_LT629790.1"/>
</dbReference>
<protein>
    <submittedName>
        <fullName evidence="1">Phage tail assembly chaperone</fullName>
    </submittedName>
</protein>
<proteinExistence type="predicted"/>
<keyword evidence="2" id="KW-1185">Reference proteome</keyword>
<dbReference type="InterPro" id="IPR014859">
    <property type="entry name" value="Phage_TAC_4"/>
</dbReference>
<sequence length="129" mass="14367">MAGIKIAQAPTFSARVSIPRLGDAATEVEFEFKSRTRKELAELTDAWIQRNKADFDVIKEKGEAVTYAEITDASITRETDQVRDVVVGWGFDEQLSHEAIYELVATYPGVADAILKAYREAFEPARLGN</sequence>
<name>A0AAX2DEV9_9PSED</name>
<dbReference type="AlphaFoldDB" id="A0AAX2DEV9"/>
<evidence type="ECO:0000313" key="2">
    <source>
        <dbReference type="Proteomes" id="UP000183772"/>
    </source>
</evidence>
<gene>
    <name evidence="1" type="ORF">SAMN05216476_3661</name>
</gene>
<reference evidence="1 2" key="1">
    <citation type="submission" date="2016-10" db="EMBL/GenBank/DDBJ databases">
        <authorList>
            <person name="Varghese N."/>
            <person name="Submissions S."/>
        </authorList>
    </citation>
    <scope>NUCLEOTIDE SEQUENCE [LARGE SCALE GENOMIC DNA]</scope>
    <source>
        <strain evidence="1 2">DSM 16733</strain>
    </source>
</reference>
<organism evidence="1 2">
    <name type="scientific">Pseudomonas mediterranea</name>
    <dbReference type="NCBI Taxonomy" id="183795"/>
    <lineage>
        <taxon>Bacteria</taxon>
        <taxon>Pseudomonadati</taxon>
        <taxon>Pseudomonadota</taxon>
        <taxon>Gammaproteobacteria</taxon>
        <taxon>Pseudomonadales</taxon>
        <taxon>Pseudomonadaceae</taxon>
        <taxon>Pseudomonas</taxon>
    </lineage>
</organism>
<dbReference type="EMBL" id="LT629790">
    <property type="protein sequence ID" value="SDU61550.1"/>
    <property type="molecule type" value="Genomic_DNA"/>
</dbReference>
<dbReference type="GeneID" id="76213747"/>
<dbReference type="Proteomes" id="UP000183772">
    <property type="component" value="Chromosome I"/>
</dbReference>
<dbReference type="Pfam" id="PF08748">
    <property type="entry name" value="Phage_TAC_4"/>
    <property type="match status" value="1"/>
</dbReference>
<evidence type="ECO:0000313" key="1">
    <source>
        <dbReference type="EMBL" id="SDU61550.1"/>
    </source>
</evidence>